<protein>
    <submittedName>
        <fullName evidence="1">Uncharacterized protein</fullName>
    </submittedName>
</protein>
<dbReference type="OrthoDB" id="388168at2"/>
<gene>
    <name evidence="1" type="ORF">SMONO_v1c05700</name>
</gene>
<dbReference type="AlphaFoldDB" id="A0A2K9LUU5"/>
<keyword evidence="2" id="KW-1185">Reference proteome</keyword>
<reference evidence="1 2" key="1">
    <citation type="submission" date="2017-12" db="EMBL/GenBank/DDBJ databases">
        <title>Complete genome sequence of Spiroplasma monobiae MQ-1 (ATCC 33825).</title>
        <authorList>
            <person name="Tsai Y.-M."/>
            <person name="Lo W.-S."/>
            <person name="Wu P.-S."/>
            <person name="Cho S.-T."/>
            <person name="Kuo C.-H."/>
        </authorList>
    </citation>
    <scope>NUCLEOTIDE SEQUENCE [LARGE SCALE GENOMIC DNA]</scope>
    <source>
        <strain evidence="1 2">MQ-1</strain>
    </source>
</reference>
<dbReference type="EMBL" id="CP025543">
    <property type="protein sequence ID" value="AUM62819.1"/>
    <property type="molecule type" value="Genomic_DNA"/>
</dbReference>
<accession>A0A2K9LUU5</accession>
<dbReference type="Proteomes" id="UP000234790">
    <property type="component" value="Chromosome"/>
</dbReference>
<evidence type="ECO:0000313" key="2">
    <source>
        <dbReference type="Proteomes" id="UP000234790"/>
    </source>
</evidence>
<name>A0A2K9LUU5_SPISQ</name>
<sequence length="395" mass="45270">MKKLLSMIGVLSFGVTSISPIINFVESNSKVIIDEFNSDIYMKNNSEYATMDLNDVELETTSINVSKHSDKLEDEEAMLSLILQELTLVNKKNKILPQIIKSTKKNYDDWFVVLPQFPKNEGEKVVDDLWMMYMGDDNAFEGYLIVEDLEFTYESKVQKPHLSTVIKNSDIGKVQKLNEDAIVEAVVSINGHEIDKEDFYVESLSYEKAVLRASANSKYQGSVMITFNDVFANIGDIETDPARTDAYNSEQTSQKTAATIIDIDLGKTEFLKSYSYMDYTLTTNYYAQGMGRFDYVVDKDHPTVDKTAETYKDKSHYKPRYQRINLNENTSISTFDLLYKNVNQERAYGTLTVNWLNDFKLEIRATVNTYSWSTAWNAQWARAEARMGVSNIKFS</sequence>
<dbReference type="RefSeq" id="WP_101780870.1">
    <property type="nucleotide sequence ID" value="NZ_CP025543.1"/>
</dbReference>
<evidence type="ECO:0000313" key="1">
    <source>
        <dbReference type="EMBL" id="AUM62819.1"/>
    </source>
</evidence>
<dbReference type="KEGG" id="smoo:SMONO_v1c05700"/>
<organism evidence="1 2">
    <name type="scientific">Spiroplasma monobiae MQ-1</name>
    <dbReference type="NCBI Taxonomy" id="1336748"/>
    <lineage>
        <taxon>Bacteria</taxon>
        <taxon>Bacillati</taxon>
        <taxon>Mycoplasmatota</taxon>
        <taxon>Mollicutes</taxon>
        <taxon>Entomoplasmatales</taxon>
        <taxon>Spiroplasmataceae</taxon>
        <taxon>Spiroplasma</taxon>
    </lineage>
</organism>
<proteinExistence type="predicted"/>